<sequence length="380" mass="39507">MEKTMSNTNGATRRGSAKRIARASFVVDDNTPGSPMKAGGGFPSFVLDSNKDRRASGNGLTTSFDIPEGQTPSGPSPALLNRKGSVVFPSLAMAERSAALRKSKSGLAQIVLQRRKSLANLSNANADINSMDPFGEVVDDLRDGMTPPPSSLSNLALSRRKSTRIESAASMLLLRNGSTASAGSLGSGVGFGMKRRLVSFRTAVMAVMMLVRIHAAVERRRRALKLRDQAITPRDSVSAGSSLPNTARAVAPTPHAILRKDRADAYGAAATQVPPISSTTVGASSSVVPPQAAHLKAAADTSALSNMSFFGAGALITGEALNHSNNNTTTVADDQSSHSSEGGSLEDQLSVASWDSNDRISEVSEDDGDDGRGGGAVRTT</sequence>
<evidence type="ECO:0000256" key="1">
    <source>
        <dbReference type="SAM" id="MobiDB-lite"/>
    </source>
</evidence>
<name>A0A0S4JJK0_BODSA</name>
<organism evidence="2 3">
    <name type="scientific">Bodo saltans</name>
    <name type="common">Flagellated protozoan</name>
    <dbReference type="NCBI Taxonomy" id="75058"/>
    <lineage>
        <taxon>Eukaryota</taxon>
        <taxon>Discoba</taxon>
        <taxon>Euglenozoa</taxon>
        <taxon>Kinetoplastea</taxon>
        <taxon>Metakinetoplastina</taxon>
        <taxon>Eubodonida</taxon>
        <taxon>Bodonidae</taxon>
        <taxon>Bodo</taxon>
    </lineage>
</organism>
<dbReference type="Proteomes" id="UP000051952">
    <property type="component" value="Unassembled WGS sequence"/>
</dbReference>
<keyword evidence="3" id="KW-1185">Reference proteome</keyword>
<feature type="compositionally biased region" description="Polar residues" evidence="1">
    <location>
        <begin position="1"/>
        <end position="11"/>
    </location>
</feature>
<dbReference type="AlphaFoldDB" id="A0A0S4JJK0"/>
<evidence type="ECO:0000313" key="2">
    <source>
        <dbReference type="EMBL" id="CUG90439.1"/>
    </source>
</evidence>
<gene>
    <name evidence="2" type="ORF">BSAL_26780</name>
</gene>
<evidence type="ECO:0000313" key="3">
    <source>
        <dbReference type="Proteomes" id="UP000051952"/>
    </source>
</evidence>
<feature type="region of interest" description="Disordered" evidence="1">
    <location>
        <begin position="234"/>
        <end position="254"/>
    </location>
</feature>
<feature type="region of interest" description="Disordered" evidence="1">
    <location>
        <begin position="326"/>
        <end position="380"/>
    </location>
</feature>
<feature type="compositionally biased region" description="Polar residues" evidence="1">
    <location>
        <begin position="326"/>
        <end position="342"/>
    </location>
</feature>
<proteinExistence type="predicted"/>
<feature type="non-terminal residue" evidence="2">
    <location>
        <position position="380"/>
    </location>
</feature>
<protein>
    <submittedName>
        <fullName evidence="2">Uncharacterized protein</fullName>
    </submittedName>
</protein>
<dbReference type="VEuPathDB" id="TriTrypDB:BSAL_26780"/>
<reference evidence="3" key="1">
    <citation type="submission" date="2015-09" db="EMBL/GenBank/DDBJ databases">
        <authorList>
            <consortium name="Pathogen Informatics"/>
        </authorList>
    </citation>
    <scope>NUCLEOTIDE SEQUENCE [LARGE SCALE GENOMIC DNA]</scope>
    <source>
        <strain evidence="3">Lake Konstanz</strain>
    </source>
</reference>
<accession>A0A0S4JJK0</accession>
<dbReference type="EMBL" id="CYKH01001830">
    <property type="protein sequence ID" value="CUG90439.1"/>
    <property type="molecule type" value="Genomic_DNA"/>
</dbReference>
<feature type="region of interest" description="Disordered" evidence="1">
    <location>
        <begin position="1"/>
        <end position="79"/>
    </location>
</feature>